<accession>A0A7R9ESR3</accession>
<feature type="region of interest" description="Disordered" evidence="1">
    <location>
        <begin position="88"/>
        <end position="137"/>
    </location>
</feature>
<proteinExistence type="predicted"/>
<name>A0A7R9ESR3_9NEOP</name>
<evidence type="ECO:0000256" key="2">
    <source>
        <dbReference type="SAM" id="Phobius"/>
    </source>
</evidence>
<feature type="transmembrane region" description="Helical" evidence="2">
    <location>
        <begin position="538"/>
        <end position="560"/>
    </location>
</feature>
<reference evidence="3" key="1">
    <citation type="submission" date="2020-11" db="EMBL/GenBank/DDBJ databases">
        <authorList>
            <person name="Tran Van P."/>
        </authorList>
    </citation>
    <scope>NUCLEOTIDE SEQUENCE</scope>
</reference>
<evidence type="ECO:0000256" key="1">
    <source>
        <dbReference type="SAM" id="MobiDB-lite"/>
    </source>
</evidence>
<keyword evidence="2" id="KW-0472">Membrane</keyword>
<organism evidence="3">
    <name type="scientific">Timema bartmani</name>
    <dbReference type="NCBI Taxonomy" id="61472"/>
    <lineage>
        <taxon>Eukaryota</taxon>
        <taxon>Metazoa</taxon>
        <taxon>Ecdysozoa</taxon>
        <taxon>Arthropoda</taxon>
        <taxon>Hexapoda</taxon>
        <taxon>Insecta</taxon>
        <taxon>Pterygota</taxon>
        <taxon>Neoptera</taxon>
        <taxon>Polyneoptera</taxon>
        <taxon>Phasmatodea</taxon>
        <taxon>Timematodea</taxon>
        <taxon>Timematoidea</taxon>
        <taxon>Timematidae</taxon>
        <taxon>Timema</taxon>
    </lineage>
</organism>
<feature type="region of interest" description="Disordered" evidence="1">
    <location>
        <begin position="33"/>
        <end position="66"/>
    </location>
</feature>
<protein>
    <submittedName>
        <fullName evidence="3">Uncharacterized protein</fullName>
    </submittedName>
</protein>
<evidence type="ECO:0000313" key="3">
    <source>
        <dbReference type="EMBL" id="CAD7440314.1"/>
    </source>
</evidence>
<gene>
    <name evidence="3" type="ORF">TBIB3V08_LOCUS2837</name>
</gene>
<sequence>MSLPNYQKKSSWRVLRQNSRRVGDTGTFVTMWYRGHQDGTESKGGERDAKSSGGTKKGGALKEPVEAMNEEKTKWKFWLSGVGYDEKVNGGPRENEGGEKKNGVRQQIKFIKPEGKVEDRGKGSSKKTGDCDRHEEKERAQLEIDNLSKLVERVMAQELVQDILCLQEPYTLGGQVPYMPVTARIMVEGGLPTSAKVEDQVTSSDHNLVRFEVRGKLEEEATGWNTRKYDMKRASWNIFKESLILPSVTMEGGNALLVEILGYGASTWAHRLRNILLAKKLLSLQRNVLMRITGAYRSVATDALTTVLGIRPLDLQGLAESPTCDCEELATPEHVVLECPEKEIRREQVDGTPRGPTRFSAHEMQGIRLKSNRIVINGEDQCCLYALKYQLSITAVWSNSERECSFIEILGKSSSVSVLREFLIASLAVQDLLLEPLAESLKIKGLAGNLSVPPSYDDHYLPTQVSLASEEYLIEEHASLSAPKSCKRRNMTFWHPAFLRLAHLATTQHGMQCRVGSRSGINRLLDLSQYPWKLCHFMLTYILLYLVVEFSSLLVHYYIVEPPNDTRRPLFRGPHQHESRDVRILLCDTIYL</sequence>
<feature type="compositionally biased region" description="Basic and acidic residues" evidence="1">
    <location>
        <begin position="88"/>
        <end position="102"/>
    </location>
</feature>
<dbReference type="AlphaFoldDB" id="A0A7R9ESR3"/>
<dbReference type="EMBL" id="OD564938">
    <property type="protein sequence ID" value="CAD7440314.1"/>
    <property type="molecule type" value="Genomic_DNA"/>
</dbReference>
<keyword evidence="2" id="KW-1133">Transmembrane helix</keyword>
<feature type="compositionally biased region" description="Basic and acidic residues" evidence="1">
    <location>
        <begin position="111"/>
        <end position="137"/>
    </location>
</feature>
<feature type="compositionally biased region" description="Basic and acidic residues" evidence="1">
    <location>
        <begin position="35"/>
        <end position="50"/>
    </location>
</feature>
<keyword evidence="2" id="KW-0812">Transmembrane</keyword>